<evidence type="ECO:0000313" key="4">
    <source>
        <dbReference type="Proteomes" id="UP001271007"/>
    </source>
</evidence>
<accession>A0AAJ0D9Y6</accession>
<organism evidence="3 4">
    <name type="scientific">Extremus antarcticus</name>
    <dbReference type="NCBI Taxonomy" id="702011"/>
    <lineage>
        <taxon>Eukaryota</taxon>
        <taxon>Fungi</taxon>
        <taxon>Dikarya</taxon>
        <taxon>Ascomycota</taxon>
        <taxon>Pezizomycotina</taxon>
        <taxon>Dothideomycetes</taxon>
        <taxon>Dothideomycetidae</taxon>
        <taxon>Mycosphaerellales</taxon>
        <taxon>Extremaceae</taxon>
        <taxon>Extremus</taxon>
    </lineage>
</organism>
<evidence type="ECO:0000313" key="3">
    <source>
        <dbReference type="EMBL" id="KAK3045976.1"/>
    </source>
</evidence>
<evidence type="ECO:0000259" key="2">
    <source>
        <dbReference type="Pfam" id="PF13391"/>
    </source>
</evidence>
<dbReference type="InterPro" id="IPR003615">
    <property type="entry name" value="HNH_nuc"/>
</dbReference>
<dbReference type="AlphaFoldDB" id="A0AAJ0D9Y6"/>
<proteinExistence type="predicted"/>
<comment type="caution">
    <text evidence="3">The sequence shown here is derived from an EMBL/GenBank/DDBJ whole genome shotgun (WGS) entry which is preliminary data.</text>
</comment>
<reference evidence="3" key="1">
    <citation type="submission" date="2023-04" db="EMBL/GenBank/DDBJ databases">
        <title>Black Yeasts Isolated from many extreme environments.</title>
        <authorList>
            <person name="Coleine C."/>
            <person name="Stajich J.E."/>
            <person name="Selbmann L."/>
        </authorList>
    </citation>
    <scope>NUCLEOTIDE SEQUENCE</scope>
    <source>
        <strain evidence="3">CCFEE 5312</strain>
    </source>
</reference>
<dbReference type="EMBL" id="JAWDJX010000127">
    <property type="protein sequence ID" value="KAK3045976.1"/>
    <property type="molecule type" value="Genomic_DNA"/>
</dbReference>
<sequence>MPLALRPPLEPPRTPDPVLHPARVSIRHPAYDASSTLLEFDAVDADEDGRPGVVYAVVHTSAAIVANNEFEGWLSTSKSGDVGRVELAAGDVLVAGVYFFHVPTFGDYNATSGVVDLDPYPVVPSFRHWCFPSHLPEGWSSAGIGVLRSHQDVRARDESCLVTRHGLVTSVAHIVPAAEGDWFRANEMFRFRTYTPEGQPIIDRPENLLLLRQDLHFAWDRMDFSLLPKQNTGGSWEWTLHAHTFSLDELHTLYHNRVLHPIKGVSRQFLFARFAWDIFPRLRNFLSAGANRRLKTSGGVAYFAPEELRSFCEGQGRNRSLSPKKGGSPSKRARQRSEACEADCHSFDSGIGGIRRKGSSDEHGALHYRVESEQRSGYETDHAAWSGDWAVSEGDPSGLDLHQCEWSEEQKEFDCSLQDPCQDELEGWKVRSGLTSIDNGTRALSFYDQRKNVTQEHSRMIGYTNGN</sequence>
<protein>
    <recommendedName>
        <fullName evidence="2">HNH nuclease domain-containing protein</fullName>
    </recommendedName>
</protein>
<gene>
    <name evidence="3" type="ORF">LTR09_012502</name>
</gene>
<dbReference type="Pfam" id="PF13391">
    <property type="entry name" value="HNH_2"/>
    <property type="match status" value="1"/>
</dbReference>
<feature type="domain" description="HNH nuclease" evidence="2">
    <location>
        <begin position="160"/>
        <end position="226"/>
    </location>
</feature>
<keyword evidence="4" id="KW-1185">Reference proteome</keyword>
<dbReference type="Proteomes" id="UP001271007">
    <property type="component" value="Unassembled WGS sequence"/>
</dbReference>
<evidence type="ECO:0000256" key="1">
    <source>
        <dbReference type="SAM" id="MobiDB-lite"/>
    </source>
</evidence>
<feature type="region of interest" description="Disordered" evidence="1">
    <location>
        <begin position="314"/>
        <end position="339"/>
    </location>
</feature>
<name>A0AAJ0D9Y6_9PEZI</name>